<evidence type="ECO:0000313" key="4">
    <source>
        <dbReference type="Proteomes" id="UP000011864"/>
    </source>
</evidence>
<dbReference type="Gene3D" id="3.40.50.1820">
    <property type="entry name" value="alpha/beta hydrolase"/>
    <property type="match status" value="1"/>
</dbReference>
<dbReference type="Pfam" id="PF12146">
    <property type="entry name" value="Hydrolase_4"/>
    <property type="match status" value="1"/>
</dbReference>
<keyword evidence="4" id="KW-1185">Reference proteome</keyword>
<dbReference type="EMBL" id="CP003837">
    <property type="protein sequence ID" value="AGH44232.1"/>
    <property type="molecule type" value="Genomic_DNA"/>
</dbReference>
<sequence length="152" mass="16737">MNRLVVVLMACISMSFAKAESVEFQNGEDSLLGHYLQPDNGKPKAVILFVHGDGPLDYEAHGYYPLIWKRLLKQGFAIFSWDKPGVGSSTGNWLTQSMQDRQREVQSAINVIQKRYGYSGTQVGLIGFSQAGWVVPALAKNNPDVGFMIGIG</sequence>
<dbReference type="RefSeq" id="WP_015430689.1">
    <property type="nucleotide sequence ID" value="NC_020514.1"/>
</dbReference>
<dbReference type="PANTHER" id="PTHR43265:SF1">
    <property type="entry name" value="ESTERASE ESTD"/>
    <property type="match status" value="1"/>
</dbReference>
<feature type="domain" description="Serine aminopeptidase S33" evidence="2">
    <location>
        <begin position="42"/>
        <end position="144"/>
    </location>
</feature>
<dbReference type="InterPro" id="IPR029058">
    <property type="entry name" value="AB_hydrolase_fold"/>
</dbReference>
<feature type="signal peptide" evidence="1">
    <location>
        <begin position="1"/>
        <end position="19"/>
    </location>
</feature>
<accession>M4S0I5</accession>
<dbReference type="GO" id="GO:0052689">
    <property type="term" value="F:carboxylic ester hydrolase activity"/>
    <property type="evidence" value="ECO:0007669"/>
    <property type="project" value="TreeGrafter"/>
</dbReference>
<evidence type="ECO:0000313" key="3">
    <source>
        <dbReference type="EMBL" id="AGH44232.1"/>
    </source>
</evidence>
<reference evidence="3 4" key="1">
    <citation type="journal article" date="2013" name="Genome Announc.">
        <title>Complete Genome Sequence of Glaciecola psychrophila Strain 170T.</title>
        <authorList>
            <person name="Yin J."/>
            <person name="Chen J."/>
            <person name="Liu G."/>
            <person name="Yu Y."/>
            <person name="Song L."/>
            <person name="Wang X."/>
            <person name="Qu X."/>
        </authorList>
    </citation>
    <scope>NUCLEOTIDE SEQUENCE [LARGE SCALE GENOMIC DNA]</scope>
    <source>
        <strain evidence="3 4">170</strain>
    </source>
</reference>
<dbReference type="eggNOG" id="COG1073">
    <property type="taxonomic scope" value="Bacteria"/>
</dbReference>
<keyword evidence="1" id="KW-0732">Signal</keyword>
<evidence type="ECO:0000259" key="2">
    <source>
        <dbReference type="Pfam" id="PF12146"/>
    </source>
</evidence>
<dbReference type="SUPFAM" id="SSF53474">
    <property type="entry name" value="alpha/beta-Hydrolases"/>
    <property type="match status" value="1"/>
</dbReference>
<dbReference type="KEGG" id="gps:C427_2123"/>
<dbReference type="STRING" id="1129794.C427_2123"/>
<dbReference type="PANTHER" id="PTHR43265">
    <property type="entry name" value="ESTERASE ESTD"/>
    <property type="match status" value="1"/>
</dbReference>
<dbReference type="PATRIC" id="fig|1129794.4.peg.2100"/>
<protein>
    <recommendedName>
        <fullName evidence="2">Serine aminopeptidase S33 domain-containing protein</fullName>
    </recommendedName>
</protein>
<dbReference type="InterPro" id="IPR022742">
    <property type="entry name" value="Hydrolase_4"/>
</dbReference>
<dbReference type="InterPro" id="IPR053145">
    <property type="entry name" value="AB_hydrolase_Est10"/>
</dbReference>
<dbReference type="AlphaFoldDB" id="M4S0I5"/>
<evidence type="ECO:0000256" key="1">
    <source>
        <dbReference type="SAM" id="SignalP"/>
    </source>
</evidence>
<feature type="chain" id="PRO_5004056953" description="Serine aminopeptidase S33 domain-containing protein" evidence="1">
    <location>
        <begin position="20"/>
        <end position="152"/>
    </location>
</feature>
<organism evidence="3 4">
    <name type="scientific">Paraglaciecola psychrophila 170</name>
    <dbReference type="NCBI Taxonomy" id="1129794"/>
    <lineage>
        <taxon>Bacteria</taxon>
        <taxon>Pseudomonadati</taxon>
        <taxon>Pseudomonadota</taxon>
        <taxon>Gammaproteobacteria</taxon>
        <taxon>Alteromonadales</taxon>
        <taxon>Alteromonadaceae</taxon>
        <taxon>Paraglaciecola</taxon>
    </lineage>
</organism>
<dbReference type="HOGENOM" id="CLU_1720594_0_0_6"/>
<name>M4S0I5_9ALTE</name>
<dbReference type="Proteomes" id="UP000011864">
    <property type="component" value="Chromosome"/>
</dbReference>
<proteinExistence type="predicted"/>
<gene>
    <name evidence="3" type="ORF">C427_2123</name>
</gene>